<evidence type="ECO:0000313" key="2">
    <source>
        <dbReference type="Proteomes" id="UP000270046"/>
    </source>
</evidence>
<accession>A0A494W3X0</accession>
<proteinExistence type="predicted"/>
<gene>
    <name evidence="1" type="ORF">HYN43_024260</name>
</gene>
<sequence length="96" mass="10647">MSIPKIFPNHGSDKEISGINEIKIINGQNRCNQKLIGVIPKNKSEIEHSKSEIKRGRCLRPGFTLQVLALPALYPNARCGLSAAILTRTPHQNSFK</sequence>
<dbReference type="EMBL" id="CP032869">
    <property type="protein sequence ID" value="AYL98205.1"/>
    <property type="molecule type" value="Genomic_DNA"/>
</dbReference>
<keyword evidence="2" id="KW-1185">Reference proteome</keyword>
<name>A0A494W3X0_9SPHI</name>
<protein>
    <submittedName>
        <fullName evidence="1">Uncharacterized protein</fullName>
    </submittedName>
</protein>
<organism evidence="1 2">
    <name type="scientific">Mucilaginibacter celer</name>
    <dbReference type="NCBI Taxonomy" id="2305508"/>
    <lineage>
        <taxon>Bacteria</taxon>
        <taxon>Pseudomonadati</taxon>
        <taxon>Bacteroidota</taxon>
        <taxon>Sphingobacteriia</taxon>
        <taxon>Sphingobacteriales</taxon>
        <taxon>Sphingobacteriaceae</taxon>
        <taxon>Mucilaginibacter</taxon>
    </lineage>
</organism>
<reference evidence="1 2" key="1">
    <citation type="submission" date="2018-10" db="EMBL/GenBank/DDBJ databases">
        <title>Genome sequencing of Mucilaginibacter sp. HYN0043.</title>
        <authorList>
            <person name="Kim M."/>
            <person name="Yi H."/>
        </authorList>
    </citation>
    <scope>NUCLEOTIDE SEQUENCE [LARGE SCALE GENOMIC DNA]</scope>
    <source>
        <strain evidence="1 2">HYN0043</strain>
    </source>
</reference>
<dbReference type="KEGG" id="muh:HYN43_024260"/>
<evidence type="ECO:0000313" key="1">
    <source>
        <dbReference type="EMBL" id="AYL98205.1"/>
    </source>
</evidence>
<dbReference type="Proteomes" id="UP000270046">
    <property type="component" value="Chromosome"/>
</dbReference>
<dbReference type="AlphaFoldDB" id="A0A494W3X0"/>